<dbReference type="InterPro" id="IPR019226">
    <property type="entry name" value="DUF2158"/>
</dbReference>
<protein>
    <submittedName>
        <fullName evidence="1">Uncharacterized conserved protein YodC, DUF2158 family</fullName>
    </submittedName>
</protein>
<evidence type="ECO:0000313" key="1">
    <source>
        <dbReference type="EMBL" id="SDU85556.1"/>
    </source>
</evidence>
<accession>A0A1H2LZ35</accession>
<evidence type="ECO:0000313" key="2">
    <source>
        <dbReference type="Proteomes" id="UP000198600"/>
    </source>
</evidence>
<organism evidence="1 2">
    <name type="scientific">Pseudomonas mucidolens</name>
    <dbReference type="NCBI Taxonomy" id="46679"/>
    <lineage>
        <taxon>Bacteria</taxon>
        <taxon>Pseudomonadati</taxon>
        <taxon>Pseudomonadota</taxon>
        <taxon>Gammaproteobacteria</taxon>
        <taxon>Pseudomonadales</taxon>
        <taxon>Pseudomonadaceae</taxon>
        <taxon>Pseudomonas</taxon>
    </lineage>
</organism>
<keyword evidence="2" id="KW-1185">Reference proteome</keyword>
<gene>
    <name evidence="1" type="ORF">SAMN05216202_0634</name>
</gene>
<name>A0A1H2LZ35_9PSED</name>
<dbReference type="Pfam" id="PF09926">
    <property type="entry name" value="DUF2158"/>
    <property type="match status" value="1"/>
</dbReference>
<dbReference type="STRING" id="46679.SAMN05216202_0634"/>
<reference evidence="2" key="1">
    <citation type="submission" date="2016-10" db="EMBL/GenBank/DDBJ databases">
        <authorList>
            <person name="Varghese N."/>
            <person name="Submissions S."/>
        </authorList>
    </citation>
    <scope>NUCLEOTIDE SEQUENCE [LARGE SCALE GENOMIC DNA]</scope>
    <source>
        <strain evidence="2">LMG 2223</strain>
    </source>
</reference>
<dbReference type="OrthoDB" id="1264301at2"/>
<proteinExistence type="predicted"/>
<dbReference type="AlphaFoldDB" id="A0A1H2LZ35"/>
<dbReference type="EMBL" id="LT629802">
    <property type="protein sequence ID" value="SDU85556.1"/>
    <property type="molecule type" value="Genomic_DNA"/>
</dbReference>
<dbReference type="RefSeq" id="WP_084379466.1">
    <property type="nucleotide sequence ID" value="NZ_LS483433.1"/>
</dbReference>
<sequence length="64" mass="7050">MAEGNEFATGDFVKLKSGGPVMTVKGYRKISDAFICQWFAGKKLEQGEFFPDSLVATTIEEKVT</sequence>
<dbReference type="Proteomes" id="UP000198600">
    <property type="component" value="Chromosome I"/>
</dbReference>